<organism evidence="2 3">
    <name type="scientific">Aquincola tertiaricarbonis</name>
    <dbReference type="NCBI Taxonomy" id="391953"/>
    <lineage>
        <taxon>Bacteria</taxon>
        <taxon>Pseudomonadati</taxon>
        <taxon>Pseudomonadota</taxon>
        <taxon>Betaproteobacteria</taxon>
        <taxon>Burkholderiales</taxon>
        <taxon>Sphaerotilaceae</taxon>
        <taxon>Aquincola</taxon>
    </lineage>
</organism>
<dbReference type="Proteomes" id="UP001056201">
    <property type="component" value="Chromosome 1"/>
</dbReference>
<protein>
    <submittedName>
        <fullName evidence="2">Uncharacterized protein</fullName>
    </submittedName>
</protein>
<feature type="signal peptide" evidence="1">
    <location>
        <begin position="1"/>
        <end position="20"/>
    </location>
</feature>
<gene>
    <name evidence="2" type="ORF">MW290_00465</name>
</gene>
<evidence type="ECO:0000256" key="1">
    <source>
        <dbReference type="SAM" id="SignalP"/>
    </source>
</evidence>
<evidence type="ECO:0000313" key="3">
    <source>
        <dbReference type="Proteomes" id="UP001056201"/>
    </source>
</evidence>
<name>A0ABY4S1U5_AQUTE</name>
<reference evidence="2" key="1">
    <citation type="submission" date="2022-05" db="EMBL/GenBank/DDBJ databases">
        <title>An RpoN-dependent PEP-CTERM gene is involved in floc formation of an Aquincola tertiaricarbonis strain.</title>
        <authorList>
            <person name="Qiu D."/>
            <person name="Xia M."/>
        </authorList>
    </citation>
    <scope>NUCLEOTIDE SEQUENCE</scope>
    <source>
        <strain evidence="2">RN12</strain>
    </source>
</reference>
<dbReference type="RefSeq" id="WP_250195397.1">
    <property type="nucleotide sequence ID" value="NZ_CP097635.1"/>
</dbReference>
<evidence type="ECO:0000313" key="2">
    <source>
        <dbReference type="EMBL" id="URI07132.1"/>
    </source>
</evidence>
<dbReference type="EMBL" id="CP097635">
    <property type="protein sequence ID" value="URI07132.1"/>
    <property type="molecule type" value="Genomic_DNA"/>
</dbReference>
<sequence length="104" mass="11190">MIRTPALLATALLAAAAATAQTTDLVAYQGTNAIRLTEAACTDDAVLKQLSPELRPYFRSAWAQVEGKRYKACWGTLPTAVIVVYEDGDQGLVPLTDLRVPIDI</sequence>
<proteinExistence type="predicted"/>
<feature type="chain" id="PRO_5045464804" evidence="1">
    <location>
        <begin position="21"/>
        <end position="104"/>
    </location>
</feature>
<keyword evidence="3" id="KW-1185">Reference proteome</keyword>
<keyword evidence="1" id="KW-0732">Signal</keyword>
<accession>A0ABY4S1U5</accession>